<dbReference type="Gene3D" id="1.10.510.10">
    <property type="entry name" value="Transferase(Phosphotransferase) domain 1"/>
    <property type="match status" value="1"/>
</dbReference>
<evidence type="ECO:0000256" key="7">
    <source>
        <dbReference type="ARBA" id="ARBA00047899"/>
    </source>
</evidence>
<dbReference type="InterPro" id="IPR011009">
    <property type="entry name" value="Kinase-like_dom_sf"/>
</dbReference>
<feature type="region of interest" description="Disordered" evidence="11">
    <location>
        <begin position="1419"/>
        <end position="1502"/>
    </location>
</feature>
<gene>
    <name evidence="13" type="ORF">TSPGSL018_14166</name>
</gene>
<comment type="catalytic activity">
    <reaction evidence="8">
        <text>L-seryl-[protein] + ATP = O-phospho-L-seryl-[protein] + ADP + H(+)</text>
        <dbReference type="Rhea" id="RHEA:17989"/>
        <dbReference type="Rhea" id="RHEA-COMP:9863"/>
        <dbReference type="Rhea" id="RHEA-COMP:11604"/>
        <dbReference type="ChEBI" id="CHEBI:15378"/>
        <dbReference type="ChEBI" id="CHEBI:29999"/>
        <dbReference type="ChEBI" id="CHEBI:30616"/>
        <dbReference type="ChEBI" id="CHEBI:83421"/>
        <dbReference type="ChEBI" id="CHEBI:456216"/>
        <dbReference type="EC" id="2.7.11.1"/>
    </reaction>
</comment>
<feature type="compositionally biased region" description="Polar residues" evidence="11">
    <location>
        <begin position="1236"/>
        <end position="1246"/>
    </location>
</feature>
<evidence type="ECO:0000256" key="2">
    <source>
        <dbReference type="ARBA" id="ARBA00022527"/>
    </source>
</evidence>
<evidence type="ECO:0000256" key="10">
    <source>
        <dbReference type="SAM" id="Coils"/>
    </source>
</evidence>
<dbReference type="InterPro" id="IPR017441">
    <property type="entry name" value="Protein_kinase_ATP_BS"/>
</dbReference>
<feature type="region of interest" description="Disordered" evidence="11">
    <location>
        <begin position="652"/>
        <end position="710"/>
    </location>
</feature>
<evidence type="ECO:0000259" key="12">
    <source>
        <dbReference type="PROSITE" id="PS50011"/>
    </source>
</evidence>
<feature type="domain" description="Protein kinase" evidence="12">
    <location>
        <begin position="1"/>
        <end position="256"/>
    </location>
</feature>
<feature type="compositionally biased region" description="Low complexity" evidence="11">
    <location>
        <begin position="954"/>
        <end position="964"/>
    </location>
</feature>
<keyword evidence="2" id="KW-0723">Serine/threonine-protein kinase</keyword>
<keyword evidence="10" id="KW-0175">Coiled coil</keyword>
<feature type="compositionally biased region" description="Basic and acidic residues" evidence="11">
    <location>
        <begin position="1308"/>
        <end position="1318"/>
    </location>
</feature>
<keyword evidence="5 13" id="KW-0418">Kinase</keyword>
<feature type="coiled-coil region" evidence="10">
    <location>
        <begin position="328"/>
        <end position="404"/>
    </location>
</feature>
<evidence type="ECO:0000256" key="1">
    <source>
        <dbReference type="ARBA" id="ARBA00012513"/>
    </source>
</evidence>
<feature type="region of interest" description="Disordered" evidence="11">
    <location>
        <begin position="820"/>
        <end position="872"/>
    </location>
</feature>
<dbReference type="InterPro" id="IPR051131">
    <property type="entry name" value="NEK_Ser/Thr_kinase_NIMA"/>
</dbReference>
<comment type="catalytic activity">
    <reaction evidence="7">
        <text>L-threonyl-[protein] + ATP = O-phospho-L-threonyl-[protein] + ADP + H(+)</text>
        <dbReference type="Rhea" id="RHEA:46608"/>
        <dbReference type="Rhea" id="RHEA-COMP:11060"/>
        <dbReference type="Rhea" id="RHEA-COMP:11605"/>
        <dbReference type="ChEBI" id="CHEBI:15378"/>
        <dbReference type="ChEBI" id="CHEBI:30013"/>
        <dbReference type="ChEBI" id="CHEBI:30616"/>
        <dbReference type="ChEBI" id="CHEBI:61977"/>
        <dbReference type="ChEBI" id="CHEBI:456216"/>
        <dbReference type="EC" id="2.7.11.1"/>
    </reaction>
</comment>
<sequence length="1733" mass="184130">YDVIKTLGRGTYGRCYKVQHRETGEILVLKAVSLQGLSEKDRTDTLNEARIMQQISHENIIRHVASWCENQWLFIVMEYAQEGDLGQVVASYADGAPALSEDMLLKYIADIAQGLKYLHANRILHRDIKPSNIFMVGSKAVIADLGLGRWLSSPTACAHSKVGTPLYFSPELCEERPYDEKSDVWAFGCLIYELATGCPPFTAANQVALARKIVTEDAPSLPCRYSPELQRLLGLMLEKDPAKRIAVADIFSFDIIATRKADVESARSCSGDDQVLQAVRAEFEALLAHERQQLENQYQEKLMHIERDMKQHAQSMLQAMEEKQHEATVRLEVALATAEEKLEELQGTYSKLQSDYASACNSNKELEDMKSRLESSQAQLREQIGVLEARLAEAEGTSAELRQQLCSEKASRTAVEQHIAGLSAEASRAKSLAVELSAKDDALARERKKLDMATSQLQAATEKVREYEQRIQTMQGGFCVSGCCSEGPVSADGCNGQSRRYNRTLSSAEGPAGNSGRDLTVLAADGGLQSSPNLCIESPEGFAEVARLSGASSFLLSSLTAGFGNSHDGQGIAGCSPCRGKGHDCGEQAQRGEGDMPGYVAVGGLVQVEGPATVPATGPAWAAGSTGAELGHRSAGRHEVPRLQLRCTQESGALGGGLRSPVGGPSNHDAEQAGDRPAGGPYDSLWPPFALGQGQGREERAAGEQQEQWLGSMPQASLPEASREDVPVHLMDYALTAMQRRACGNAVQQFRTGDPVPPPVLDENADARRFPAAPPASRFLGEHQGGLEEEEGHAEISGAQDAMRSLQQLLATSLYQTSQGAWRQSETTNSPGTSWDEGQPPSKEEEQCETPPEPSPAPSTCSSPKSNESYEKTCSSRCGVAESSFDAIVLCNVSGSEAQGTTSLPDESGFSLEDANSRADKCRNSMGLNVPPGQGEHQGKNPSQHQHDGEWRGAESAADAAGSAPSKEPVQVQRPVTTGSSPDCEDFVAQSGAKGVMSAALGAIATAGDWQVDGPSLGNGERGWPEREAAEDAGGTAGGFASLTPAQGVARARAISLSQLGITSGCDATPSLFFQVLLAWQRAPGGSASRADQAQVRGTLLEPVWGNRERYRISPGADSGLTLLFRPTASFPGHVRKLQARRGSRQVFARLDTAPTLSLPSGWFAVAAVLPHDQPAAARGVSSNNPVGELCEVIADFGASNPLQELFILRSEPRLRDALLQASDSGSCAGDPQELSAETDSCTSPRFPSRGSDPHHQLLQAAASGAVGVPDSNLQSAEAAEVKSEARPANQRAQRRPVRSRSRPRTPRRSDSRGELHSAARAGANRSAQQARRGRSPVPAAQGQLGAKHRPGRGLAQGPSSTDPRMGQGSEPRGAESAPFLLSSEQLMALLDRVSRQRAVTGADEAEDSVDLHPNAAHAECSWDRDPGNGVEAHSAHSDRDDLGELGDSLGQGECRSKVRSREGPSPHEKSSRGQSGASGTGSGKWIDRGGGDLGQAASHEPEALSGLTARLSQLNAIAEASRKVIDTFGSPDKRRSRSRRRRHRSSSELACEIGGGPAAASFPTGAKGPGQRSADEPLPCTPREGQGVALVGDPSAREPLTPTNRASNCNTPDSPQGHSGAKLNREGENSPIAWRADPARVGRGSTPGPSSCCDASQSIDFDRLCQEASDRHEKLFAAVRCLGKSGRGREQTPGRAGRTPQASQRQPAGVNAESRAGKHSARAQAQRRLSSG</sequence>
<feature type="compositionally biased region" description="Basic and acidic residues" evidence="11">
    <location>
        <begin position="1455"/>
        <end position="1472"/>
    </location>
</feature>
<reference evidence="13" key="1">
    <citation type="submission" date="2014-05" db="EMBL/GenBank/DDBJ databases">
        <title>The transcriptome of the halophilic microalga Tetraselmis sp. GSL018 isolated from the Great Salt Lake, Utah.</title>
        <authorList>
            <person name="Jinkerson R.E."/>
            <person name="D'Adamo S."/>
            <person name="Posewitz M.C."/>
        </authorList>
    </citation>
    <scope>NUCLEOTIDE SEQUENCE</scope>
    <source>
        <strain evidence="13">GSL018</strain>
    </source>
</reference>
<organism evidence="13">
    <name type="scientific">Tetraselmis sp. GSL018</name>
    <dbReference type="NCBI Taxonomy" id="582737"/>
    <lineage>
        <taxon>Eukaryota</taxon>
        <taxon>Viridiplantae</taxon>
        <taxon>Chlorophyta</taxon>
        <taxon>core chlorophytes</taxon>
        <taxon>Chlorodendrophyceae</taxon>
        <taxon>Chlorodendrales</taxon>
        <taxon>Chlorodendraceae</taxon>
        <taxon>Tetraselmis</taxon>
    </lineage>
</organism>
<feature type="compositionally biased region" description="Basic residues" evidence="11">
    <location>
        <begin position="1293"/>
        <end position="1307"/>
    </location>
</feature>
<feature type="region of interest" description="Disordered" evidence="11">
    <location>
        <begin position="1223"/>
        <end position="1376"/>
    </location>
</feature>
<feature type="coiled-coil region" evidence="10">
    <location>
        <begin position="443"/>
        <end position="477"/>
    </location>
</feature>
<proteinExistence type="predicted"/>
<dbReference type="SUPFAM" id="SSF56112">
    <property type="entry name" value="Protein kinase-like (PK-like)"/>
    <property type="match status" value="1"/>
</dbReference>
<evidence type="ECO:0000256" key="8">
    <source>
        <dbReference type="ARBA" id="ARBA00048679"/>
    </source>
</evidence>
<dbReference type="InterPro" id="IPR000719">
    <property type="entry name" value="Prot_kinase_dom"/>
</dbReference>
<dbReference type="PROSITE" id="PS00108">
    <property type="entry name" value="PROTEIN_KINASE_ST"/>
    <property type="match status" value="1"/>
</dbReference>
<feature type="compositionally biased region" description="Basic residues" evidence="11">
    <location>
        <begin position="1535"/>
        <end position="1545"/>
    </location>
</feature>
<keyword evidence="4 9" id="KW-0547">Nucleotide-binding</keyword>
<keyword evidence="6 9" id="KW-0067">ATP-binding</keyword>
<dbReference type="EC" id="2.7.11.1" evidence="1"/>
<feature type="compositionally biased region" description="Basic and acidic residues" evidence="11">
    <location>
        <begin position="1434"/>
        <end position="1443"/>
    </location>
</feature>
<dbReference type="GO" id="GO:0004674">
    <property type="term" value="F:protein serine/threonine kinase activity"/>
    <property type="evidence" value="ECO:0007669"/>
    <property type="project" value="UniProtKB-KW"/>
</dbReference>
<feature type="compositionally biased region" description="Polar residues" evidence="11">
    <location>
        <begin position="1648"/>
        <end position="1657"/>
    </location>
</feature>
<feature type="compositionally biased region" description="Polar residues" evidence="11">
    <location>
        <begin position="820"/>
        <end position="833"/>
    </location>
</feature>
<feature type="region of interest" description="Disordered" evidence="11">
    <location>
        <begin position="898"/>
        <end position="986"/>
    </location>
</feature>
<accession>A0A061S7T1</accession>
<feature type="binding site" evidence="9">
    <location>
        <position position="30"/>
    </location>
    <ligand>
        <name>ATP</name>
        <dbReference type="ChEBI" id="CHEBI:30616"/>
    </ligand>
</feature>
<evidence type="ECO:0000256" key="3">
    <source>
        <dbReference type="ARBA" id="ARBA00022679"/>
    </source>
</evidence>
<dbReference type="Pfam" id="PF00069">
    <property type="entry name" value="Pkinase"/>
    <property type="match status" value="1"/>
</dbReference>
<feature type="region of interest" description="Disordered" evidence="11">
    <location>
        <begin position="1521"/>
        <end position="1657"/>
    </location>
</feature>
<dbReference type="Gene3D" id="3.30.200.20">
    <property type="entry name" value="Phosphorylase Kinase, domain 1"/>
    <property type="match status" value="1"/>
</dbReference>
<dbReference type="PANTHER" id="PTHR44899:SF3">
    <property type="entry name" value="SERINE_THREONINE-PROTEIN KINASE NEK1"/>
    <property type="match status" value="1"/>
</dbReference>
<evidence type="ECO:0000256" key="11">
    <source>
        <dbReference type="SAM" id="MobiDB-lite"/>
    </source>
</evidence>
<feature type="non-terminal residue" evidence="13">
    <location>
        <position position="1"/>
    </location>
</feature>
<dbReference type="InterPro" id="IPR008271">
    <property type="entry name" value="Ser/Thr_kinase_AS"/>
</dbReference>
<name>A0A061S7T1_9CHLO</name>
<dbReference type="EMBL" id="GBEZ01006561">
    <property type="protein sequence ID" value="JAC78846.1"/>
    <property type="molecule type" value="Transcribed_RNA"/>
</dbReference>
<evidence type="ECO:0000256" key="6">
    <source>
        <dbReference type="ARBA" id="ARBA00022840"/>
    </source>
</evidence>
<feature type="region of interest" description="Disordered" evidence="11">
    <location>
        <begin position="1683"/>
        <end position="1733"/>
    </location>
</feature>
<dbReference type="SMART" id="SM00220">
    <property type="entry name" value="S_TKc"/>
    <property type="match status" value="1"/>
</dbReference>
<feature type="region of interest" description="Disordered" evidence="11">
    <location>
        <begin position="1012"/>
        <end position="1040"/>
    </location>
</feature>
<evidence type="ECO:0000256" key="9">
    <source>
        <dbReference type="PROSITE-ProRule" id="PRU10141"/>
    </source>
</evidence>
<feature type="compositionally biased region" description="Polar residues" evidence="11">
    <location>
        <begin position="1602"/>
        <end position="1618"/>
    </location>
</feature>
<evidence type="ECO:0000313" key="13">
    <source>
        <dbReference type="EMBL" id="JAC78846.1"/>
    </source>
</evidence>
<dbReference type="PROSITE" id="PS50011">
    <property type="entry name" value="PROTEIN_KINASE_DOM"/>
    <property type="match status" value="1"/>
</dbReference>
<keyword evidence="3" id="KW-0808">Transferase</keyword>
<dbReference type="PROSITE" id="PS00107">
    <property type="entry name" value="PROTEIN_KINASE_ATP"/>
    <property type="match status" value="1"/>
</dbReference>
<protein>
    <recommendedName>
        <fullName evidence="1">non-specific serine/threonine protein kinase</fullName>
        <ecNumber evidence="1">2.7.11.1</ecNumber>
    </recommendedName>
</protein>
<dbReference type="CDD" id="cd08215">
    <property type="entry name" value="STKc_Nek"/>
    <property type="match status" value="1"/>
</dbReference>
<dbReference type="GO" id="GO:0005524">
    <property type="term" value="F:ATP binding"/>
    <property type="evidence" value="ECO:0007669"/>
    <property type="project" value="UniProtKB-UniRule"/>
</dbReference>
<dbReference type="PANTHER" id="PTHR44899">
    <property type="entry name" value="CAMK FAMILY PROTEIN KINASE"/>
    <property type="match status" value="1"/>
</dbReference>
<evidence type="ECO:0000256" key="5">
    <source>
        <dbReference type="ARBA" id="ARBA00022777"/>
    </source>
</evidence>
<evidence type="ECO:0000256" key="4">
    <source>
        <dbReference type="ARBA" id="ARBA00022741"/>
    </source>
</evidence>